<dbReference type="EMBL" id="JRMP02000002">
    <property type="protein sequence ID" value="TLD95668.1"/>
    <property type="molecule type" value="Genomic_DNA"/>
</dbReference>
<reference evidence="5 6" key="2">
    <citation type="journal article" date="2016" name="Infect. Immun.">
        <title>Helicobacter saguini, a Novel Helicobacter Isolated from Cotton-Top Tamarins with Ulcerative Colitis, Has Proinflammatory Properties and Induces Typhlocolitis and Dysplasia in Gnotobiotic IL-10-/- Mice.</title>
        <authorList>
            <person name="Shen Z."/>
            <person name="Mannion A."/>
            <person name="Whary M.T."/>
            <person name="Muthupalani S."/>
            <person name="Sheh A."/>
            <person name="Feng Y."/>
            <person name="Gong G."/>
            <person name="Vandamme P."/>
            <person name="Holcombe H.R."/>
            <person name="Paster B.J."/>
            <person name="Fox J.G."/>
        </authorList>
    </citation>
    <scope>NUCLEOTIDE SEQUENCE [LARGE SCALE GENOMIC DNA]</scope>
    <source>
        <strain evidence="5 6">MIT 97-6194</strain>
    </source>
</reference>
<dbReference type="GO" id="GO:0004633">
    <property type="term" value="F:phosphopantothenoylcysteine decarboxylase activity"/>
    <property type="evidence" value="ECO:0007669"/>
    <property type="project" value="TreeGrafter"/>
</dbReference>
<dbReference type="SUPFAM" id="SSF52507">
    <property type="entry name" value="Homo-oligomeric flavin-containing Cys decarboxylases, HFCD"/>
    <property type="match status" value="1"/>
</dbReference>
<protein>
    <submittedName>
        <fullName evidence="5">Uncharacterized protein</fullName>
    </submittedName>
</protein>
<dbReference type="Pfam" id="PF04127">
    <property type="entry name" value="DFP"/>
    <property type="match status" value="1"/>
</dbReference>
<dbReference type="InterPro" id="IPR003382">
    <property type="entry name" value="Flavoprotein"/>
</dbReference>
<sequence>MIENVLNGKKVLIFVSGSIAIYKTLEVIRILRKNGAFVRIIATKNALKFINPITFEALSGTTLLHDDNESWSLDSINFSHIKHCETSTLKNSKNNNFIESSFKDSNIPNFIESNIQDSITIPPNHISYAKWADIALFAPITANSISKLANAIADNIYLSAALALRNIPKLLAPAANTFMLHNKITQEKLDKLKVLDYKVIESKSDILACGDMGDGAMASIDEIIFHIKKAIYNFYPIPIFESSKIPNFFSHINLFGHVECSEKSTLKNSKNHNFIESNPKDSIQKNSNINNFIDYNILNSKTLSQFYKDKNVIITAGGSSEDIDDIRCISNHSSGLQGANLALALFFLGAKVTLITSNIPFTLPLNIKTILVKTSKNYKDSINEVLDSIDSSHIKQCKISNIESNNKIFLFMVAAISDYIPQKVSGKIKKDSVGSELNLTLTQNIDILKSLDLRKDSKNLVKIAFKAETDNKNALQHAQNALIAKNCRAICLNIINKKNKAFGEATNEIYFITKNTESNPQDFKNIESKTNKDSKDFNNPKTLDSKPQTFTQTKLTASKFTISMQILSLLQISLEF</sequence>
<dbReference type="PANTHER" id="PTHR14359:SF6">
    <property type="entry name" value="PHOSPHOPANTOTHENOYLCYSTEINE DECARBOXYLASE"/>
    <property type="match status" value="1"/>
</dbReference>
<dbReference type="GO" id="GO:0071513">
    <property type="term" value="C:phosphopantothenoylcysteine decarboxylase complex"/>
    <property type="evidence" value="ECO:0007669"/>
    <property type="project" value="TreeGrafter"/>
</dbReference>
<dbReference type="EMBL" id="QBIU01000001">
    <property type="protein sequence ID" value="MWV69834.1"/>
    <property type="molecule type" value="Genomic_DNA"/>
</dbReference>
<name>A0A347VNA3_9HELI</name>
<dbReference type="SUPFAM" id="SSF102645">
    <property type="entry name" value="CoaB-like"/>
    <property type="match status" value="1"/>
</dbReference>
<dbReference type="RefSeq" id="WP_052062624.1">
    <property type="nucleotide sequence ID" value="NZ_JRMP02000002.1"/>
</dbReference>
<reference evidence="5 6" key="1">
    <citation type="journal article" date="2014" name="Genome Announc.">
        <title>Draft genome sequences of eight enterohepatic helicobacter species isolated from both laboratory and wild rodents.</title>
        <authorList>
            <person name="Sheh A."/>
            <person name="Shen Z."/>
            <person name="Fox J.G."/>
        </authorList>
    </citation>
    <scope>NUCLEOTIDE SEQUENCE [LARGE SCALE GENOMIC DNA]</scope>
    <source>
        <strain evidence="5 6">MIT 97-6194</strain>
    </source>
</reference>
<dbReference type="InterPro" id="IPR036551">
    <property type="entry name" value="Flavin_trans-like"/>
</dbReference>
<reference evidence="5" key="3">
    <citation type="submission" date="2018-04" db="EMBL/GenBank/DDBJ databases">
        <authorList>
            <person name="Sheh A."/>
            <person name="Shen Z."/>
            <person name="Mannion A.J."/>
            <person name="Fox J.G."/>
        </authorList>
    </citation>
    <scope>NUCLEOTIDE SEQUENCE</scope>
    <source>
        <strain evidence="5">MIT 97-6194</strain>
    </source>
</reference>
<evidence type="ECO:0000313" key="4">
    <source>
        <dbReference type="EMBL" id="MWV69834.1"/>
    </source>
</evidence>
<dbReference type="PANTHER" id="PTHR14359">
    <property type="entry name" value="HOMO-OLIGOMERIC FLAVIN CONTAINING CYS DECARBOXYLASE FAMILY"/>
    <property type="match status" value="1"/>
</dbReference>
<comment type="caution">
    <text evidence="5">The sequence shown here is derived from an EMBL/GenBank/DDBJ whole genome shotgun (WGS) entry which is preliminary data.</text>
</comment>
<feature type="compositionally biased region" description="Basic and acidic residues" evidence="1">
    <location>
        <begin position="524"/>
        <end position="538"/>
    </location>
</feature>
<feature type="domain" description="DNA/pantothenate metabolism flavoprotein C-terminal" evidence="3">
    <location>
        <begin position="308"/>
        <end position="519"/>
    </location>
</feature>
<dbReference type="OrthoDB" id="9802554at2"/>
<dbReference type="Gene3D" id="3.40.50.10300">
    <property type="entry name" value="CoaB-like"/>
    <property type="match status" value="1"/>
</dbReference>
<evidence type="ECO:0000313" key="7">
    <source>
        <dbReference type="Proteomes" id="UP000477070"/>
    </source>
</evidence>
<reference evidence="4 7" key="4">
    <citation type="submission" date="2019-12" db="EMBL/GenBank/DDBJ databases">
        <title>Multi-Generational Helicobacter saguini Isolates.</title>
        <authorList>
            <person name="Mannion A."/>
            <person name="Shen Z."/>
            <person name="Fox J.G."/>
        </authorList>
    </citation>
    <scope>NUCLEOTIDE SEQUENCE [LARGE SCALE GENOMIC DNA]</scope>
    <source>
        <strain evidence="4">16-048</strain>
        <strain evidence="7">16-048 (F4)</strain>
    </source>
</reference>
<feature type="domain" description="Flavoprotein" evidence="2">
    <location>
        <begin position="9"/>
        <end position="224"/>
    </location>
</feature>
<feature type="region of interest" description="Disordered" evidence="1">
    <location>
        <begin position="521"/>
        <end position="545"/>
    </location>
</feature>
<dbReference type="AlphaFoldDB" id="A0A347VNA3"/>
<accession>A0A347VNA3</accession>
<proteinExistence type="predicted"/>
<dbReference type="GO" id="GO:0015937">
    <property type="term" value="P:coenzyme A biosynthetic process"/>
    <property type="evidence" value="ECO:0007669"/>
    <property type="project" value="TreeGrafter"/>
</dbReference>
<keyword evidence="6" id="KW-1185">Reference proteome</keyword>
<gene>
    <name evidence="4" type="ORF">DCO61_07430</name>
    <name evidence="5" type="ORF">LS64_002115</name>
</gene>
<evidence type="ECO:0000313" key="6">
    <source>
        <dbReference type="Proteomes" id="UP000029714"/>
    </source>
</evidence>
<dbReference type="Proteomes" id="UP000029714">
    <property type="component" value="Unassembled WGS sequence"/>
</dbReference>
<evidence type="ECO:0000259" key="2">
    <source>
        <dbReference type="Pfam" id="PF02441"/>
    </source>
</evidence>
<evidence type="ECO:0000256" key="1">
    <source>
        <dbReference type="SAM" id="MobiDB-lite"/>
    </source>
</evidence>
<dbReference type="GO" id="GO:0010181">
    <property type="term" value="F:FMN binding"/>
    <property type="evidence" value="ECO:0007669"/>
    <property type="project" value="TreeGrafter"/>
</dbReference>
<dbReference type="Proteomes" id="UP000477070">
    <property type="component" value="Unassembled WGS sequence"/>
</dbReference>
<evidence type="ECO:0000259" key="3">
    <source>
        <dbReference type="Pfam" id="PF04127"/>
    </source>
</evidence>
<dbReference type="InterPro" id="IPR007085">
    <property type="entry name" value="DNA/pantothenate-metab_flavo_C"/>
</dbReference>
<dbReference type="Pfam" id="PF02441">
    <property type="entry name" value="Flavoprotein"/>
    <property type="match status" value="1"/>
</dbReference>
<organism evidence="5 6">
    <name type="scientific">Helicobacter saguini</name>
    <dbReference type="NCBI Taxonomy" id="1548018"/>
    <lineage>
        <taxon>Bacteria</taxon>
        <taxon>Pseudomonadati</taxon>
        <taxon>Campylobacterota</taxon>
        <taxon>Epsilonproteobacteria</taxon>
        <taxon>Campylobacterales</taxon>
        <taxon>Helicobacteraceae</taxon>
        <taxon>Helicobacter</taxon>
    </lineage>
</organism>
<dbReference type="InterPro" id="IPR035929">
    <property type="entry name" value="CoaB-like_sf"/>
</dbReference>
<dbReference type="Gene3D" id="3.40.50.1950">
    <property type="entry name" value="Flavin prenyltransferase-like"/>
    <property type="match status" value="1"/>
</dbReference>
<evidence type="ECO:0000313" key="5">
    <source>
        <dbReference type="EMBL" id="TLD95668.1"/>
    </source>
</evidence>